<reference evidence="1 2" key="1">
    <citation type="submission" date="2023-11" db="EMBL/GenBank/DDBJ databases">
        <title>Halocaridina rubra genome assembly.</title>
        <authorList>
            <person name="Smith C."/>
        </authorList>
    </citation>
    <scope>NUCLEOTIDE SEQUENCE [LARGE SCALE GENOMIC DNA]</scope>
    <source>
        <strain evidence="1">EP-1</strain>
        <tissue evidence="1">Whole</tissue>
    </source>
</reference>
<evidence type="ECO:0000313" key="1">
    <source>
        <dbReference type="EMBL" id="KAK7065662.1"/>
    </source>
</evidence>
<comment type="caution">
    <text evidence="1">The sequence shown here is derived from an EMBL/GenBank/DDBJ whole genome shotgun (WGS) entry which is preliminary data.</text>
</comment>
<dbReference type="Proteomes" id="UP001381693">
    <property type="component" value="Unassembled WGS sequence"/>
</dbReference>
<protein>
    <submittedName>
        <fullName evidence="1">Uncharacterized protein</fullName>
    </submittedName>
</protein>
<name>A0AAN9A0W7_HALRR</name>
<keyword evidence="2" id="KW-1185">Reference proteome</keyword>
<sequence length="52" mass="5976">SILDNKVRICIVCQAFINSDLGFQASPEHAMIKGGIHDQTIRRTRFDRQVFE</sequence>
<dbReference type="EMBL" id="JAXCGZ010020185">
    <property type="protein sequence ID" value="KAK7065662.1"/>
    <property type="molecule type" value="Genomic_DNA"/>
</dbReference>
<feature type="non-terminal residue" evidence="1">
    <location>
        <position position="1"/>
    </location>
</feature>
<dbReference type="AlphaFoldDB" id="A0AAN9A0W7"/>
<evidence type="ECO:0000313" key="2">
    <source>
        <dbReference type="Proteomes" id="UP001381693"/>
    </source>
</evidence>
<accession>A0AAN9A0W7</accession>
<organism evidence="1 2">
    <name type="scientific">Halocaridina rubra</name>
    <name type="common">Hawaiian red shrimp</name>
    <dbReference type="NCBI Taxonomy" id="373956"/>
    <lineage>
        <taxon>Eukaryota</taxon>
        <taxon>Metazoa</taxon>
        <taxon>Ecdysozoa</taxon>
        <taxon>Arthropoda</taxon>
        <taxon>Crustacea</taxon>
        <taxon>Multicrustacea</taxon>
        <taxon>Malacostraca</taxon>
        <taxon>Eumalacostraca</taxon>
        <taxon>Eucarida</taxon>
        <taxon>Decapoda</taxon>
        <taxon>Pleocyemata</taxon>
        <taxon>Caridea</taxon>
        <taxon>Atyoidea</taxon>
        <taxon>Atyidae</taxon>
        <taxon>Halocaridina</taxon>
    </lineage>
</organism>
<proteinExistence type="predicted"/>
<feature type="non-terminal residue" evidence="1">
    <location>
        <position position="52"/>
    </location>
</feature>
<gene>
    <name evidence="1" type="ORF">SK128_006008</name>
</gene>